<evidence type="ECO:0000313" key="1">
    <source>
        <dbReference type="EMBL" id="BBF84683.1"/>
    </source>
</evidence>
<reference evidence="2" key="3">
    <citation type="journal article" date="2017" name="Plant Physiol. Biochem.">
        <title>Differential oxidative and antioxidative response of duckweed Lemna minor toward plant growth promoting/inhibiting bacteria.</title>
        <authorList>
            <person name="Ishizawa H."/>
            <person name="Kuroda M."/>
            <person name="Morikawa M."/>
            <person name="Ike M."/>
        </authorList>
    </citation>
    <scope>NUCLEOTIDE SEQUENCE [LARGE SCALE GENOMIC DNA]</scope>
    <source>
        <strain evidence="2">H3</strain>
    </source>
</reference>
<dbReference type="RefSeq" id="WP_269461354.1">
    <property type="nucleotide sequence ID" value="NZ_AP018823.1"/>
</dbReference>
<accession>A0A3G9GD10</accession>
<dbReference type="EMBL" id="AP018823">
    <property type="protein sequence ID" value="BBF84683.1"/>
    <property type="molecule type" value="Genomic_DNA"/>
</dbReference>
<reference evidence="2" key="1">
    <citation type="journal article" date="2017" name="Biotechnol. Biofuels">
        <title>Evaluation of environmental bacterial communities as a factor affecting the growth of duckweed Lemna minor.</title>
        <authorList>
            <person name="Ishizawa H."/>
            <person name="Kuroda M."/>
            <person name="Morikawa M."/>
            <person name="Ike M."/>
        </authorList>
    </citation>
    <scope>NUCLEOTIDE SEQUENCE [LARGE SCALE GENOMIC DNA]</scope>
    <source>
        <strain evidence="2">H3</strain>
    </source>
</reference>
<protein>
    <submittedName>
        <fullName evidence="1">Uncharacterized protein</fullName>
    </submittedName>
</protein>
<keyword evidence="2" id="KW-1185">Reference proteome</keyword>
<name>A0A3G9GD10_9NEIS</name>
<gene>
    <name evidence="1" type="ORF">DLM_1043</name>
</gene>
<sequence length="41" mass="4420">MPDSLLQAAHDPLRDLQQPYCRNVEPGAAQLLTIFSGAAPN</sequence>
<reference evidence="1 2" key="2">
    <citation type="journal article" date="2017" name="Genome Announc.">
        <title>Draft genome sequence of Aquitalea magnusonii strain H3, a plant growth-promoting bacterium of duckweed Lemna minor.</title>
        <authorList>
            <person name="Ishizawa H."/>
            <person name="Kuroda M."/>
            <person name="Ike M."/>
        </authorList>
    </citation>
    <scope>NUCLEOTIDE SEQUENCE [LARGE SCALE GENOMIC DNA]</scope>
    <source>
        <strain evidence="1 2">H3</strain>
    </source>
</reference>
<evidence type="ECO:0000313" key="2">
    <source>
        <dbReference type="Proteomes" id="UP000198290"/>
    </source>
</evidence>
<proteinExistence type="predicted"/>
<dbReference type="KEGG" id="amah:DLM_1043"/>
<organism evidence="1 2">
    <name type="scientific">Aquitalea magnusonii</name>
    <dbReference type="NCBI Taxonomy" id="332411"/>
    <lineage>
        <taxon>Bacteria</taxon>
        <taxon>Pseudomonadati</taxon>
        <taxon>Pseudomonadota</taxon>
        <taxon>Betaproteobacteria</taxon>
        <taxon>Neisseriales</taxon>
        <taxon>Chromobacteriaceae</taxon>
        <taxon>Aquitalea</taxon>
    </lineage>
</organism>
<dbReference type="Proteomes" id="UP000198290">
    <property type="component" value="Chromosome"/>
</dbReference>
<dbReference type="AlphaFoldDB" id="A0A3G9GD10"/>